<dbReference type="EMBL" id="UYSU01035689">
    <property type="protein sequence ID" value="VDL96545.1"/>
    <property type="molecule type" value="Genomic_DNA"/>
</dbReference>
<proteinExistence type="predicted"/>
<evidence type="ECO:0000313" key="1">
    <source>
        <dbReference type="EMBL" id="VDL96545.1"/>
    </source>
</evidence>
<reference evidence="1 2" key="2">
    <citation type="submission" date="2018-11" db="EMBL/GenBank/DDBJ databases">
        <authorList>
            <consortium name="Pathogen Informatics"/>
        </authorList>
    </citation>
    <scope>NUCLEOTIDE SEQUENCE [LARGE SCALE GENOMIC DNA]</scope>
    <source>
        <strain evidence="1 2">NST_G2</strain>
    </source>
</reference>
<keyword evidence="2" id="KW-1185">Reference proteome</keyword>
<reference evidence="3" key="1">
    <citation type="submission" date="2016-06" db="UniProtKB">
        <authorList>
            <consortium name="WormBaseParasite"/>
        </authorList>
    </citation>
    <scope>IDENTIFICATION</scope>
</reference>
<dbReference type="OrthoDB" id="10070415at2759"/>
<name>A0A183T113_SCHSO</name>
<dbReference type="WBParaSite" id="SSLN_0001055501-mRNA-1">
    <property type="protein sequence ID" value="SSLN_0001055501-mRNA-1"/>
    <property type="gene ID" value="SSLN_0001055501"/>
</dbReference>
<accession>A0A183T113</accession>
<protein>
    <submittedName>
        <fullName evidence="1 3">Uncharacterized protein</fullName>
    </submittedName>
</protein>
<dbReference type="AlphaFoldDB" id="A0A183T113"/>
<evidence type="ECO:0000313" key="2">
    <source>
        <dbReference type="Proteomes" id="UP000275846"/>
    </source>
</evidence>
<evidence type="ECO:0000313" key="3">
    <source>
        <dbReference type="WBParaSite" id="SSLN_0001055501-mRNA-1"/>
    </source>
</evidence>
<sequence length="110" mass="12213">MTCKTEEIQGNVHNNEWKNIFTVIKVVYDLTAKGTSPLFSTEGSTLITEKTQILKRWAEQLKSVSNRLSTTSGAAIDRLPQVETNANFDLLPSLQETIMAVQQLFSGKAP</sequence>
<dbReference type="Proteomes" id="UP000275846">
    <property type="component" value="Unassembled WGS sequence"/>
</dbReference>
<gene>
    <name evidence="1" type="ORF">SSLN_LOCUS10160</name>
</gene>
<organism evidence="3">
    <name type="scientific">Schistocephalus solidus</name>
    <name type="common">Tapeworm</name>
    <dbReference type="NCBI Taxonomy" id="70667"/>
    <lineage>
        <taxon>Eukaryota</taxon>
        <taxon>Metazoa</taxon>
        <taxon>Spiralia</taxon>
        <taxon>Lophotrochozoa</taxon>
        <taxon>Platyhelminthes</taxon>
        <taxon>Cestoda</taxon>
        <taxon>Eucestoda</taxon>
        <taxon>Diphyllobothriidea</taxon>
        <taxon>Diphyllobothriidae</taxon>
        <taxon>Schistocephalus</taxon>
    </lineage>
</organism>